<keyword evidence="1" id="KW-0175">Coiled coil</keyword>
<evidence type="ECO:0000256" key="1">
    <source>
        <dbReference type="SAM" id="Coils"/>
    </source>
</evidence>
<evidence type="ECO:0000313" key="2">
    <source>
        <dbReference type="EMBL" id="SPC34642.1"/>
    </source>
</evidence>
<dbReference type="EMBL" id="LT981265">
    <property type="protein sequence ID" value="SPC34642.1"/>
    <property type="molecule type" value="Genomic_DNA"/>
</dbReference>
<keyword evidence="3" id="KW-1185">Reference proteome</keyword>
<dbReference type="Proteomes" id="UP000236248">
    <property type="component" value="Chromosome NCAV"/>
</dbReference>
<gene>
    <name evidence="2" type="ORF">NCAV_1476</name>
</gene>
<evidence type="ECO:0000313" key="3">
    <source>
        <dbReference type="Proteomes" id="UP000236248"/>
    </source>
</evidence>
<protein>
    <submittedName>
        <fullName evidence="2">Uncharacterized protein</fullName>
    </submittedName>
</protein>
<dbReference type="KEGG" id="ncv:NCAV_1476"/>
<organism evidence="2 3">
    <name type="scientific">Candidatus Nitrosocaldus cavascurensis</name>
    <dbReference type="NCBI Taxonomy" id="2058097"/>
    <lineage>
        <taxon>Archaea</taxon>
        <taxon>Nitrososphaerota</taxon>
        <taxon>Nitrososphaeria</taxon>
        <taxon>Candidatus Nitrosocaldales</taxon>
        <taxon>Candidatus Nitrosocaldaceae</taxon>
        <taxon>Candidatus Nitrosocaldus</taxon>
    </lineage>
</organism>
<dbReference type="GeneID" id="41595467"/>
<dbReference type="RefSeq" id="WP_103286741.1">
    <property type="nucleotide sequence ID" value="NZ_LT981265.1"/>
</dbReference>
<sequence length="171" mass="19345">MVFNRNVHDARDKVVSAVSHLELELKSITSLYNKLQRDLELRTLGYTCSCNSNNNICSSSNSSSSSSGASLDTPCNDDITALLTLMKTTQLALQSITIRIDTLIYIQELLMLLERTMNVLNSIRSDIKRMEQEMQSIMQKIGTSFIESKIEFGYSERIELPSIDGYDAYKR</sequence>
<proteinExistence type="predicted"/>
<name>A0A2K5ASL9_9ARCH</name>
<dbReference type="AlphaFoldDB" id="A0A2K5ASL9"/>
<reference evidence="3" key="1">
    <citation type="submission" date="2018-01" db="EMBL/GenBank/DDBJ databases">
        <authorList>
            <person name="Kerou L M."/>
        </authorList>
    </citation>
    <scope>NUCLEOTIDE SEQUENCE [LARGE SCALE GENOMIC DNA]</scope>
    <source>
        <strain evidence="3">SCU2</strain>
    </source>
</reference>
<accession>A0A2K5ASL9</accession>
<feature type="coiled-coil region" evidence="1">
    <location>
        <begin position="113"/>
        <end position="140"/>
    </location>
</feature>